<sequence length="37" mass="3996">MHAIVDLSPLKINNPVDVNGPQALLKNAFKINRAAVL</sequence>
<dbReference type="EMBL" id="FN543093">
    <property type="protein sequence ID" value="CBA28651.1"/>
    <property type="molecule type" value="Genomic_DNA"/>
</dbReference>
<dbReference type="KEGG" id="ctu:CTU_10240"/>
<name>C9XXP0_CROTZ</name>
<dbReference type="AlphaFoldDB" id="C9XXP0"/>
<dbReference type="HOGENOM" id="CLU_3348614_0_0_6"/>
<keyword evidence="2" id="KW-1185">Reference proteome</keyword>
<reference evidence="2" key="2">
    <citation type="journal article" date="2011" name="J. Bacteriol.">
        <title>Complete genome sequence of Cronobacter turicensis LMG 23827, a food-borne pathogen causing deaths in neonates.</title>
        <authorList>
            <person name="Stephan R."/>
            <person name="Lehner A."/>
            <person name="Tischler P."/>
            <person name="Rattei T."/>
        </authorList>
    </citation>
    <scope>NUCLEOTIDE SEQUENCE [LARGE SCALE GENOMIC DNA]</scope>
    <source>
        <strain evidence="2">DSM 18703 / CCUG 55852 / LMG 23827 / z3032</strain>
    </source>
</reference>
<reference evidence="1 2" key="1">
    <citation type="journal article" date="2010" name="J. Bacteriol.">
        <title>Complete Genome Sequence of Cronobacter turicensis LMG 23827, a foodborne pathogen causing deaths in neonates.</title>
        <authorList>
            <person name="Stephan R."/>
            <person name="Lehner A."/>
            <person name="Tischler P."/>
            <person name="Rattei T."/>
        </authorList>
    </citation>
    <scope>NUCLEOTIDE SEQUENCE [LARGE SCALE GENOMIC DNA]</scope>
    <source>
        <strain evidence="2">DSM 18703 / CCUG 55852 / LMG 23827 / z3032</strain>
    </source>
</reference>
<evidence type="ECO:0000313" key="2">
    <source>
        <dbReference type="Proteomes" id="UP000002069"/>
    </source>
</evidence>
<evidence type="ECO:0000313" key="1">
    <source>
        <dbReference type="EMBL" id="CBA28651.1"/>
    </source>
</evidence>
<gene>
    <name evidence="1" type="ordered locus">Ctu_10240</name>
</gene>
<dbReference type="Proteomes" id="UP000002069">
    <property type="component" value="Chromosome"/>
</dbReference>
<proteinExistence type="predicted"/>
<dbReference type="PATRIC" id="fig|693216.3.peg.982"/>
<accession>C9XXP0</accession>
<organism evidence="1 2">
    <name type="scientific">Cronobacter turicensis (strain DSM 18703 / CCUG 55852 / LMG 23827 / z3032)</name>
    <dbReference type="NCBI Taxonomy" id="693216"/>
    <lineage>
        <taxon>Bacteria</taxon>
        <taxon>Pseudomonadati</taxon>
        <taxon>Pseudomonadota</taxon>
        <taxon>Gammaproteobacteria</taxon>
        <taxon>Enterobacterales</taxon>
        <taxon>Enterobacteriaceae</taxon>
        <taxon>Cronobacter</taxon>
    </lineage>
</organism>
<protein>
    <submittedName>
        <fullName evidence="1">Uncharacterized protein</fullName>
    </submittedName>
</protein>